<evidence type="ECO:0000256" key="6">
    <source>
        <dbReference type="ARBA" id="ARBA00023067"/>
    </source>
</evidence>
<comment type="similarity">
    <text evidence="2">Belongs to the CND3 (condensin subunit 3) family.</text>
</comment>
<protein>
    <recommendedName>
        <fullName evidence="9">Nuclear condensin complex subunit 3 C-terminal domain-containing protein</fullName>
    </recommendedName>
</protein>
<evidence type="ECO:0000256" key="8">
    <source>
        <dbReference type="SAM" id="MobiDB-lite"/>
    </source>
</evidence>
<reference evidence="11" key="1">
    <citation type="journal article" date="2019" name="Gigascience">
        <title>De novo genome assembly of the endangered Acer yangbiense, a plant species with extremely small populations endemic to Yunnan Province, China.</title>
        <authorList>
            <person name="Yang J."/>
            <person name="Wariss H.M."/>
            <person name="Tao L."/>
            <person name="Zhang R."/>
            <person name="Yun Q."/>
            <person name="Hollingsworth P."/>
            <person name="Dao Z."/>
            <person name="Luo G."/>
            <person name="Guo H."/>
            <person name="Ma Y."/>
            <person name="Sun W."/>
        </authorList>
    </citation>
    <scope>NUCLEOTIDE SEQUENCE [LARGE SCALE GENOMIC DNA]</scope>
    <source>
        <strain evidence="11">cv. br00</strain>
    </source>
</reference>
<comment type="caution">
    <text evidence="10">The sequence shown here is derived from an EMBL/GenBank/DDBJ whole genome shotgun (WGS) entry which is preliminary data.</text>
</comment>
<dbReference type="InterPro" id="IPR016024">
    <property type="entry name" value="ARM-type_fold"/>
</dbReference>
<keyword evidence="7" id="KW-0131">Cell cycle</keyword>
<organism evidence="10 11">
    <name type="scientific">Salix brachista</name>
    <dbReference type="NCBI Taxonomy" id="2182728"/>
    <lineage>
        <taxon>Eukaryota</taxon>
        <taxon>Viridiplantae</taxon>
        <taxon>Streptophyta</taxon>
        <taxon>Embryophyta</taxon>
        <taxon>Tracheophyta</taxon>
        <taxon>Spermatophyta</taxon>
        <taxon>Magnoliopsida</taxon>
        <taxon>eudicotyledons</taxon>
        <taxon>Gunneridae</taxon>
        <taxon>Pentapetalae</taxon>
        <taxon>rosids</taxon>
        <taxon>fabids</taxon>
        <taxon>Malpighiales</taxon>
        <taxon>Salicaceae</taxon>
        <taxon>Saliceae</taxon>
        <taxon>Salix</taxon>
    </lineage>
</organism>
<dbReference type="InterPro" id="IPR027165">
    <property type="entry name" value="CND3"/>
</dbReference>
<dbReference type="InterPro" id="IPR011989">
    <property type="entry name" value="ARM-like"/>
</dbReference>
<keyword evidence="5" id="KW-0498">Mitosis</keyword>
<dbReference type="GO" id="GO:0007076">
    <property type="term" value="P:mitotic chromosome condensation"/>
    <property type="evidence" value="ECO:0007669"/>
    <property type="project" value="InterPro"/>
</dbReference>
<evidence type="ECO:0000256" key="2">
    <source>
        <dbReference type="ARBA" id="ARBA00006533"/>
    </source>
</evidence>
<keyword evidence="6" id="KW-0226">DNA condensation</keyword>
<dbReference type="GO" id="GO:0000796">
    <property type="term" value="C:condensin complex"/>
    <property type="evidence" value="ECO:0007669"/>
    <property type="project" value="InterPro"/>
</dbReference>
<dbReference type="EMBL" id="VDCV01000004">
    <property type="protein sequence ID" value="KAB5560881.1"/>
    <property type="molecule type" value="Genomic_DNA"/>
</dbReference>
<name>A0A5N5N348_9ROSI</name>
<evidence type="ECO:0000313" key="10">
    <source>
        <dbReference type="EMBL" id="KAB5560881.1"/>
    </source>
</evidence>
<feature type="compositionally biased region" description="Acidic residues" evidence="8">
    <location>
        <begin position="1014"/>
        <end position="1031"/>
    </location>
</feature>
<dbReference type="Gene3D" id="1.25.10.10">
    <property type="entry name" value="Leucine-rich Repeat Variant"/>
    <property type="match status" value="1"/>
</dbReference>
<feature type="region of interest" description="Disordered" evidence="8">
    <location>
        <begin position="939"/>
        <end position="1038"/>
    </location>
</feature>
<sequence length="1038" mass="114815">MATEMDATEKLIQKISKILEETKTSNATHIRKLKDLSLLLFSKKSSNQSPQNSDSFQFASAFCKSLTPLFLFQRRPASAERVVKFVSVFAASTTARDGNENEGAGVAGDGFMEDFLRFLMSASLAANKSVRFRACQIISEIILRLPDDAEVSNELWDEVIESMKLRIADKVPAIRTFAVRALSRFANDTENSDILDLFLEVLALEQNAEVRKTIVLALPPSNATSPTIIDCTLDMSESVRKAAFCVLANKFPLQSLSIKLRTVILQRGLADRSAAVAKVCLKLMRDEWLSKCCNDDPIELLKYLDVETYEVVGESVMEALLRDGLIKLHGDQSIRQYILSTFGEDGEEPENCPASIQLMEPEFALYWKTVLSFLQSSSNAKGSDAASTMGAEAAVYAAEASDNNDLLERILPATVSDYVVLVRAHIDAGPNYRFASRQLLLLGAMLDFSDSTSRKVASAFVQDLLHRPLDHEVDDEGNRVIIGDGINLGGDREWAGAVSSLAKKVHAAAGEFEKVFLAVVEELATPCRERTADFMQWMHSLAVTGLLLENAKSFYWLQGKAIEPIELLQSLLLPGAKHAHLDVQRVAIRCLGLFGLLEKKPSEELLKQLRLSFAKGPAPVSIMACKALIDLVMWHGPQEVDRVIGLDHSSKFQGDKMTIDLVDFSKADENLNVELLDLLYAGFDRNNWGDVETEENETVQAALGEGFAKILLLSENYPSIPAALHPLHLAKLIKLYFSNETKDLQRWTKHLSKAFILVMRSMWPGIYGNAGGSAVVVSNMRKRAVQASRFMLQMMQAPLYPKPTENGVEICSTQPTEIVDGSLQPSFECSDEGLGIRIAAEVASFTTKKTLAERSYVSALCRILDLLHFRVSEQGVIKLMRKVLNRVAETVSTEKDLVKELKQMAERLKSVDKQPEEELLEDQAKLIMGKLGVNINLDVDSPAAMPQTPAPPQSTRPSRTRRQARHEDSSDEEDSPTTVVQTAPRTIGSRSQRASKTAALTKMTTNVAVRIVEVDDEEGEGSEMTSEEDSDDSIHYAE</sequence>
<feature type="compositionally biased region" description="Polar residues" evidence="8">
    <location>
        <begin position="976"/>
        <end position="995"/>
    </location>
</feature>
<dbReference type="AlphaFoldDB" id="A0A5N5N348"/>
<evidence type="ECO:0000256" key="3">
    <source>
        <dbReference type="ARBA" id="ARBA00022454"/>
    </source>
</evidence>
<evidence type="ECO:0000259" key="9">
    <source>
        <dbReference type="Pfam" id="PF12719"/>
    </source>
</evidence>
<dbReference type="GO" id="GO:0000793">
    <property type="term" value="C:condensed chromosome"/>
    <property type="evidence" value="ECO:0007669"/>
    <property type="project" value="TreeGrafter"/>
</dbReference>
<dbReference type="GO" id="GO:0051301">
    <property type="term" value="P:cell division"/>
    <property type="evidence" value="ECO:0007669"/>
    <property type="project" value="UniProtKB-KW"/>
</dbReference>
<evidence type="ECO:0000313" key="11">
    <source>
        <dbReference type="Proteomes" id="UP000326939"/>
    </source>
</evidence>
<dbReference type="Pfam" id="PF12719">
    <property type="entry name" value="Cnd3"/>
    <property type="match status" value="1"/>
</dbReference>
<keyword evidence="11" id="KW-1185">Reference proteome</keyword>
<accession>A0A5N5N348</accession>
<evidence type="ECO:0000256" key="1">
    <source>
        <dbReference type="ARBA" id="ARBA00004286"/>
    </source>
</evidence>
<proteinExistence type="inferred from homology"/>
<dbReference type="PANTHER" id="PTHR14418:SF5">
    <property type="entry name" value="CONDENSIN COMPLEX SUBUNIT 3"/>
    <property type="match status" value="1"/>
</dbReference>
<dbReference type="Proteomes" id="UP000326939">
    <property type="component" value="Chromosome 4"/>
</dbReference>
<evidence type="ECO:0000256" key="7">
    <source>
        <dbReference type="ARBA" id="ARBA00023306"/>
    </source>
</evidence>
<evidence type="ECO:0000256" key="5">
    <source>
        <dbReference type="ARBA" id="ARBA00022776"/>
    </source>
</evidence>
<gene>
    <name evidence="10" type="ORF">DKX38_005838</name>
</gene>
<comment type="subcellular location">
    <subcellularLocation>
        <location evidence="1">Chromosome</location>
    </subcellularLocation>
</comment>
<keyword evidence="4" id="KW-0132">Cell division</keyword>
<dbReference type="SUPFAM" id="SSF48371">
    <property type="entry name" value="ARM repeat"/>
    <property type="match status" value="1"/>
</dbReference>
<dbReference type="InterPro" id="IPR025977">
    <property type="entry name" value="Cnd3_C"/>
</dbReference>
<dbReference type="PANTHER" id="PTHR14418">
    <property type="entry name" value="CONDENSIN COMPLEX SUBUNIT 3-RELATED"/>
    <property type="match status" value="1"/>
</dbReference>
<evidence type="ECO:0000256" key="4">
    <source>
        <dbReference type="ARBA" id="ARBA00022618"/>
    </source>
</evidence>
<feature type="domain" description="Nuclear condensin complex subunit 3 C-terminal" evidence="9">
    <location>
        <begin position="540"/>
        <end position="869"/>
    </location>
</feature>
<keyword evidence="3" id="KW-0158">Chromosome</keyword>